<dbReference type="EMBL" id="GBRH01171176">
    <property type="protein sequence ID" value="JAE26720.1"/>
    <property type="molecule type" value="Transcribed_RNA"/>
</dbReference>
<protein>
    <submittedName>
        <fullName evidence="1">Uncharacterized protein</fullName>
    </submittedName>
</protein>
<dbReference type="AlphaFoldDB" id="A0A0A9GNK9"/>
<accession>A0A0A9GNK9</accession>
<reference evidence="1" key="1">
    <citation type="submission" date="2014-09" db="EMBL/GenBank/DDBJ databases">
        <authorList>
            <person name="Magalhaes I.L.F."/>
            <person name="Oliveira U."/>
            <person name="Santos F.R."/>
            <person name="Vidigal T.H.D.A."/>
            <person name="Brescovit A.D."/>
            <person name="Santos A.J."/>
        </authorList>
    </citation>
    <scope>NUCLEOTIDE SEQUENCE</scope>
    <source>
        <tissue evidence="1">Shoot tissue taken approximately 20 cm above the soil surface</tissue>
    </source>
</reference>
<reference evidence="1" key="2">
    <citation type="journal article" date="2015" name="Data Brief">
        <title>Shoot transcriptome of the giant reed, Arundo donax.</title>
        <authorList>
            <person name="Barrero R.A."/>
            <person name="Guerrero F.D."/>
            <person name="Moolhuijzen P."/>
            <person name="Goolsby J.A."/>
            <person name="Tidwell J."/>
            <person name="Bellgard S.E."/>
            <person name="Bellgard M.I."/>
        </authorList>
    </citation>
    <scope>NUCLEOTIDE SEQUENCE</scope>
    <source>
        <tissue evidence="1">Shoot tissue taken approximately 20 cm above the soil surface</tissue>
    </source>
</reference>
<name>A0A0A9GNK9_ARUDO</name>
<proteinExistence type="predicted"/>
<evidence type="ECO:0000313" key="1">
    <source>
        <dbReference type="EMBL" id="JAE26720.1"/>
    </source>
</evidence>
<organism evidence="1">
    <name type="scientific">Arundo donax</name>
    <name type="common">Giant reed</name>
    <name type="synonym">Donax arundinaceus</name>
    <dbReference type="NCBI Taxonomy" id="35708"/>
    <lineage>
        <taxon>Eukaryota</taxon>
        <taxon>Viridiplantae</taxon>
        <taxon>Streptophyta</taxon>
        <taxon>Embryophyta</taxon>
        <taxon>Tracheophyta</taxon>
        <taxon>Spermatophyta</taxon>
        <taxon>Magnoliopsida</taxon>
        <taxon>Liliopsida</taxon>
        <taxon>Poales</taxon>
        <taxon>Poaceae</taxon>
        <taxon>PACMAD clade</taxon>
        <taxon>Arundinoideae</taxon>
        <taxon>Arundineae</taxon>
        <taxon>Arundo</taxon>
    </lineage>
</organism>
<sequence length="52" mass="5849">MQLSPPDFWSNSVDPTLHFSPPLLVSFSPLSKVNSFSENKKKNLQDLAPPQH</sequence>